<dbReference type="InterPro" id="IPR029047">
    <property type="entry name" value="HSP70_peptide-bd_sf"/>
</dbReference>
<organism evidence="7">
    <name type="scientific">Noctiluca scintillans</name>
    <name type="common">Sea sparkle</name>
    <name type="synonym">Red tide dinoflagellate</name>
    <dbReference type="NCBI Taxonomy" id="2966"/>
    <lineage>
        <taxon>Eukaryota</taxon>
        <taxon>Sar</taxon>
        <taxon>Alveolata</taxon>
        <taxon>Dinophyceae</taxon>
        <taxon>Noctilucales</taxon>
        <taxon>Noctilucaceae</taxon>
        <taxon>Noctiluca</taxon>
    </lineage>
</organism>
<dbReference type="PRINTS" id="PR00301">
    <property type="entry name" value="HEATSHOCK70"/>
</dbReference>
<dbReference type="Gene3D" id="2.60.34.10">
    <property type="entry name" value="Substrate Binding Domain Of DNAk, Chain A, domain 1"/>
    <property type="match status" value="1"/>
</dbReference>
<evidence type="ECO:0000256" key="5">
    <source>
        <dbReference type="SAM" id="MobiDB-lite"/>
    </source>
</evidence>
<evidence type="ECO:0000256" key="1">
    <source>
        <dbReference type="ARBA" id="ARBA00022741"/>
    </source>
</evidence>
<dbReference type="Gene3D" id="1.20.1270.10">
    <property type="match status" value="1"/>
</dbReference>
<keyword evidence="6" id="KW-0732">Signal</keyword>
<feature type="compositionally biased region" description="Basic and acidic residues" evidence="5">
    <location>
        <begin position="807"/>
        <end position="844"/>
    </location>
</feature>
<dbReference type="AlphaFoldDB" id="A0A7S1EVG2"/>
<evidence type="ECO:0000256" key="4">
    <source>
        <dbReference type="ARBA" id="ARBA00023186"/>
    </source>
</evidence>
<keyword evidence="1" id="KW-0547">Nucleotide-binding</keyword>
<accession>A0A7S1EVG2</accession>
<feature type="signal peptide" evidence="6">
    <location>
        <begin position="1"/>
        <end position="17"/>
    </location>
</feature>
<evidence type="ECO:0000313" key="7">
    <source>
        <dbReference type="EMBL" id="CAD8825942.1"/>
    </source>
</evidence>
<dbReference type="SUPFAM" id="SSF100934">
    <property type="entry name" value="Heat shock protein 70kD (HSP70), C-terminal subdomain"/>
    <property type="match status" value="1"/>
</dbReference>
<dbReference type="InterPro" id="IPR029048">
    <property type="entry name" value="HSP70_C_sf"/>
</dbReference>
<dbReference type="GO" id="GO:0034663">
    <property type="term" value="C:endoplasmic reticulum chaperone complex"/>
    <property type="evidence" value="ECO:0007669"/>
    <property type="project" value="TreeGrafter"/>
</dbReference>
<sequence>MVQNVFALALLWPVGLGQIMSVDLGHEFFKVALMRQGAPLEIVLNGHSKRKTSTAVSFLETVRTFGDDAVPHAGKEPAKVPMFFHSLLGQNFTAADILPGGRWWDEFALGDQFYSLNLGFDDDRQTPTFVISNDQILSGEEVLANVLSEAKRQSEEFADLKKITDLVVTVQSNANMRQRQAIVAAGEIAGCRVITLVNSGAAFAVQKAVDFAPEKGEADIVLFYDLGSRKAEVTIAQFESRAAGMVAGKTAPVVNVLSSAVDFGIGGHFFDLKIAQRMLQRFQDKFPKFAEGILSSPRALRKLLAQAQKAKAVLSANKESPFIVESLYEDTDFVASMTRAEFEGLCADMFAKLTDPIQRALELAGLTIKDVKHIEVVGGAWRVPKIQQLLSDFFKSEKLTLGQHLNGDEAAALGGALVGANSSSSFRVKKIFFSDVSAHAYSLQVVSLSGEWEKNITHLYPVGSPLGGKKKLSFTLEEDFGLRLFEDGGLIALYTFSNLAEHLTGKWKDYNLTSVPKVTVGVHLEGSGIIEIKSPTVTVEEAYWINVTKNKTVNETAKNTTSNASKVTDNGTAAEEVEDAAGNISEEDNTTEPEVTQKLKKKKHEKKLAVTRTDVAPLPLKSEAIAGARKVFEAIASREGEVTAVNAAKNELEAIIYGSREKIEMEDILKVSTDEQREVILAKCTEFEDWSYDGSSEKSEYDQRITTLRDLLEPMKERALEVESREDLPEFVESSVAKIQKTRTTIEKKMPWVPSNKTEEAVRKLDDFVEWWSKKQTHQSKLPLFEAPAFTKKEVVDKLNKIEKEFSRLEKIKKPKEPKETVKPKKVKTTDKATGDSSKEKTEAEDFPSDIEEARKLLASVGDEKMTAITSEDYDKAHELKGREKKLKEHIEQLQSEKAEL</sequence>
<dbReference type="EMBL" id="HBFQ01000448">
    <property type="protein sequence ID" value="CAD8825942.1"/>
    <property type="molecule type" value="Transcribed_RNA"/>
</dbReference>
<dbReference type="Pfam" id="PF00012">
    <property type="entry name" value="HSP70"/>
    <property type="match status" value="1"/>
</dbReference>
<dbReference type="SUPFAM" id="SSF53067">
    <property type="entry name" value="Actin-like ATPase domain"/>
    <property type="match status" value="2"/>
</dbReference>
<feature type="chain" id="PRO_5031493805" evidence="6">
    <location>
        <begin position="18"/>
        <end position="901"/>
    </location>
</feature>
<dbReference type="GO" id="GO:0140662">
    <property type="term" value="F:ATP-dependent protein folding chaperone"/>
    <property type="evidence" value="ECO:0007669"/>
    <property type="project" value="InterPro"/>
</dbReference>
<name>A0A7S1EVG2_NOCSC</name>
<dbReference type="GO" id="GO:0030968">
    <property type="term" value="P:endoplasmic reticulum unfolded protein response"/>
    <property type="evidence" value="ECO:0007669"/>
    <property type="project" value="TreeGrafter"/>
</dbReference>
<gene>
    <name evidence="7" type="ORF">NSCI0253_LOCUS288</name>
</gene>
<dbReference type="InterPro" id="IPR013126">
    <property type="entry name" value="Hsp_70_fam"/>
</dbReference>
<dbReference type="Gene3D" id="4.10.860.10">
    <property type="entry name" value="UVR domain"/>
    <property type="match status" value="1"/>
</dbReference>
<evidence type="ECO:0000256" key="2">
    <source>
        <dbReference type="ARBA" id="ARBA00022824"/>
    </source>
</evidence>
<feature type="region of interest" description="Disordered" evidence="5">
    <location>
        <begin position="807"/>
        <end position="851"/>
    </location>
</feature>
<dbReference type="Gene3D" id="3.30.30.30">
    <property type="match status" value="1"/>
</dbReference>
<keyword evidence="4" id="KW-0143">Chaperone</keyword>
<evidence type="ECO:0000256" key="3">
    <source>
        <dbReference type="ARBA" id="ARBA00022840"/>
    </source>
</evidence>
<dbReference type="GO" id="GO:0005524">
    <property type="term" value="F:ATP binding"/>
    <property type="evidence" value="ECO:0007669"/>
    <property type="project" value="UniProtKB-KW"/>
</dbReference>
<dbReference type="FunFam" id="3.90.640.10:FF:000004">
    <property type="entry name" value="Heat shock 70 kDa protein 4"/>
    <property type="match status" value="1"/>
</dbReference>
<dbReference type="CDD" id="cd10230">
    <property type="entry name" value="ASKHA_NBD_HSP70_HYOU1"/>
    <property type="match status" value="1"/>
</dbReference>
<dbReference type="PANTHER" id="PTHR45639">
    <property type="entry name" value="HSC70CB, ISOFORM G-RELATED"/>
    <property type="match status" value="1"/>
</dbReference>
<keyword evidence="3" id="KW-0067">ATP-binding</keyword>
<protein>
    <submittedName>
        <fullName evidence="7">Uncharacterized protein</fullName>
    </submittedName>
</protein>
<dbReference type="Gene3D" id="3.30.420.40">
    <property type="match status" value="2"/>
</dbReference>
<reference evidence="7" key="1">
    <citation type="submission" date="2021-01" db="EMBL/GenBank/DDBJ databases">
        <authorList>
            <person name="Corre E."/>
            <person name="Pelletier E."/>
            <person name="Niang G."/>
            <person name="Scheremetjew M."/>
            <person name="Finn R."/>
            <person name="Kale V."/>
            <person name="Holt S."/>
            <person name="Cochrane G."/>
            <person name="Meng A."/>
            <person name="Brown T."/>
            <person name="Cohen L."/>
        </authorList>
    </citation>
    <scope>NUCLEOTIDE SEQUENCE</scope>
</reference>
<keyword evidence="2" id="KW-0256">Endoplasmic reticulum</keyword>
<dbReference type="PANTHER" id="PTHR45639:SF3">
    <property type="entry name" value="HYPOXIA UP-REGULATED PROTEIN 1"/>
    <property type="match status" value="1"/>
</dbReference>
<proteinExistence type="predicted"/>
<dbReference type="InterPro" id="IPR043129">
    <property type="entry name" value="ATPase_NBD"/>
</dbReference>
<dbReference type="Gene3D" id="3.90.640.10">
    <property type="entry name" value="Actin, Chain A, domain 4"/>
    <property type="match status" value="1"/>
</dbReference>
<evidence type="ECO:0000256" key="6">
    <source>
        <dbReference type="SAM" id="SignalP"/>
    </source>
</evidence>